<protein>
    <recommendedName>
        <fullName evidence="4">DUF222 domain-containing protein</fullName>
    </recommendedName>
</protein>
<feature type="compositionally biased region" description="Low complexity" evidence="1">
    <location>
        <begin position="123"/>
        <end position="141"/>
    </location>
</feature>
<dbReference type="Proteomes" id="UP001597145">
    <property type="component" value="Unassembled WGS sequence"/>
</dbReference>
<reference evidence="3" key="1">
    <citation type="journal article" date="2019" name="Int. J. Syst. Evol. Microbiol.">
        <title>The Global Catalogue of Microorganisms (GCM) 10K type strain sequencing project: providing services to taxonomists for standard genome sequencing and annotation.</title>
        <authorList>
            <consortium name="The Broad Institute Genomics Platform"/>
            <consortium name="The Broad Institute Genome Sequencing Center for Infectious Disease"/>
            <person name="Wu L."/>
            <person name="Ma J."/>
        </authorList>
    </citation>
    <scope>NUCLEOTIDE SEQUENCE [LARGE SCALE GENOMIC DNA]</scope>
    <source>
        <strain evidence="3">JCM 12165</strain>
    </source>
</reference>
<gene>
    <name evidence="2" type="ORF">ACFSCY_17210</name>
</gene>
<evidence type="ECO:0000256" key="1">
    <source>
        <dbReference type="SAM" id="MobiDB-lite"/>
    </source>
</evidence>
<name>A0ABW4FLQ9_9PSEU</name>
<evidence type="ECO:0000313" key="2">
    <source>
        <dbReference type="EMBL" id="MFD1531178.1"/>
    </source>
</evidence>
<evidence type="ECO:0008006" key="4">
    <source>
        <dbReference type="Google" id="ProtNLM"/>
    </source>
</evidence>
<dbReference type="RefSeq" id="WP_343973800.1">
    <property type="nucleotide sequence ID" value="NZ_JBHUCP010000010.1"/>
</dbReference>
<dbReference type="EMBL" id="JBHUCP010000010">
    <property type="protein sequence ID" value="MFD1531178.1"/>
    <property type="molecule type" value="Genomic_DNA"/>
</dbReference>
<keyword evidence="3" id="KW-1185">Reference proteome</keyword>
<organism evidence="2 3">
    <name type="scientific">Pseudonocardia aurantiaca</name>
    <dbReference type="NCBI Taxonomy" id="75290"/>
    <lineage>
        <taxon>Bacteria</taxon>
        <taxon>Bacillati</taxon>
        <taxon>Actinomycetota</taxon>
        <taxon>Actinomycetes</taxon>
        <taxon>Pseudonocardiales</taxon>
        <taxon>Pseudonocardiaceae</taxon>
        <taxon>Pseudonocardia</taxon>
    </lineage>
</organism>
<feature type="region of interest" description="Disordered" evidence="1">
    <location>
        <begin position="119"/>
        <end position="183"/>
    </location>
</feature>
<comment type="caution">
    <text evidence="2">The sequence shown here is derived from an EMBL/GenBank/DDBJ whole genome shotgun (WGS) entry which is preliminary data.</text>
</comment>
<sequence length="183" mass="19769">MFETVAPPLRDELADLDLLTWPEPPPDRTWADTAPSGIAALELDVDTADPAGLSDAQLIDAMVGFERQAAWAQARQARIVAEFARRRPPDAKDLAGTDRTCAASPYAPDEVGLALRLSRRTPRTWPAPTAPARPARTPRTRSGWRYGCPAGRRPPGSHSPGNWSSGSRKPWPCGRPGGWTNAG</sequence>
<proteinExistence type="predicted"/>
<accession>A0ABW4FLQ9</accession>
<evidence type="ECO:0000313" key="3">
    <source>
        <dbReference type="Proteomes" id="UP001597145"/>
    </source>
</evidence>